<feature type="domain" description="Gamma-glutamylcyclotransferase AIG2-like" evidence="3">
    <location>
        <begin position="26"/>
        <end position="130"/>
    </location>
</feature>
<dbReference type="InterPro" id="IPR009288">
    <property type="entry name" value="AIG2-like_dom"/>
</dbReference>
<organism evidence="4 5">
    <name type="scientific">Actinomadura rayongensis</name>
    <dbReference type="NCBI Taxonomy" id="1429076"/>
    <lineage>
        <taxon>Bacteria</taxon>
        <taxon>Bacillati</taxon>
        <taxon>Actinomycetota</taxon>
        <taxon>Actinomycetes</taxon>
        <taxon>Streptosporangiales</taxon>
        <taxon>Thermomonosporaceae</taxon>
        <taxon>Actinomadura</taxon>
    </lineage>
</organism>
<dbReference type="InterPro" id="IPR036568">
    <property type="entry name" value="GGCT-like_sf"/>
</dbReference>
<dbReference type="CDD" id="cd06661">
    <property type="entry name" value="GGCT_like"/>
    <property type="match status" value="1"/>
</dbReference>
<gene>
    <name evidence="4" type="ORF">GQ466_00670</name>
</gene>
<dbReference type="RefSeq" id="WP_161100838.1">
    <property type="nucleotide sequence ID" value="NZ_JBHLYI010000009.1"/>
</dbReference>
<dbReference type="InterPro" id="IPR045038">
    <property type="entry name" value="AIG2-like"/>
</dbReference>
<protein>
    <recommendedName>
        <fullName evidence="2">Putative gamma-glutamylcyclotransferase</fullName>
    </recommendedName>
</protein>
<evidence type="ECO:0000313" key="5">
    <source>
        <dbReference type="Proteomes" id="UP000431901"/>
    </source>
</evidence>
<evidence type="ECO:0000256" key="1">
    <source>
        <dbReference type="ARBA" id="ARBA00022679"/>
    </source>
</evidence>
<comment type="caution">
    <text evidence="4">The sequence shown here is derived from an EMBL/GenBank/DDBJ whole genome shotgun (WGS) entry which is preliminary data.</text>
</comment>
<dbReference type="AlphaFoldDB" id="A0A6I4W5W9"/>
<dbReference type="EMBL" id="WUTW01000001">
    <property type="protein sequence ID" value="MXQ62544.1"/>
    <property type="molecule type" value="Genomic_DNA"/>
</dbReference>
<keyword evidence="5" id="KW-1185">Reference proteome</keyword>
<evidence type="ECO:0000259" key="3">
    <source>
        <dbReference type="Pfam" id="PF06094"/>
    </source>
</evidence>
<evidence type="ECO:0000313" key="4">
    <source>
        <dbReference type="EMBL" id="MXQ62544.1"/>
    </source>
</evidence>
<dbReference type="SUPFAM" id="SSF110857">
    <property type="entry name" value="Gamma-glutamyl cyclotransferase-like"/>
    <property type="match status" value="1"/>
</dbReference>
<dbReference type="PANTHER" id="PTHR31544">
    <property type="entry name" value="AIG2-LIKE PROTEIN D"/>
    <property type="match status" value="1"/>
</dbReference>
<dbReference type="PANTHER" id="PTHR31544:SF2">
    <property type="entry name" value="AIG2-LIKE PROTEIN D"/>
    <property type="match status" value="1"/>
</dbReference>
<keyword evidence="1 4" id="KW-0808">Transferase</keyword>
<dbReference type="Proteomes" id="UP000431901">
    <property type="component" value="Unassembled WGS sequence"/>
</dbReference>
<sequence>MPRSAPRPGPSRSGRPDGLSAEPEALFVYGTLQFPDVLKALIGRVPGLEPAALAGWRAAALPGRIYPGLVSAAGTVHGVLLSGLTLAEWRILDAFEGPEYDRRPVLLLDGRSAWVYVYSLEAEVGDDDWSSAAFVARHLPAYVERCADWRTRRGRC</sequence>
<dbReference type="Pfam" id="PF06094">
    <property type="entry name" value="GGACT"/>
    <property type="match status" value="1"/>
</dbReference>
<proteinExistence type="predicted"/>
<dbReference type="Gene3D" id="3.10.490.10">
    <property type="entry name" value="Gamma-glutamyl cyclotransferase-like"/>
    <property type="match status" value="1"/>
</dbReference>
<dbReference type="GO" id="GO:0016740">
    <property type="term" value="F:transferase activity"/>
    <property type="evidence" value="ECO:0007669"/>
    <property type="project" value="UniProtKB-KW"/>
</dbReference>
<dbReference type="OrthoDB" id="4227186at2"/>
<name>A0A6I4W5W9_9ACTN</name>
<evidence type="ECO:0000256" key="2">
    <source>
        <dbReference type="ARBA" id="ARBA00030602"/>
    </source>
</evidence>
<dbReference type="InterPro" id="IPR013024">
    <property type="entry name" value="GGCT-like"/>
</dbReference>
<accession>A0A6I4W5W9</accession>
<reference evidence="4 5" key="1">
    <citation type="submission" date="2019-12" db="EMBL/GenBank/DDBJ databases">
        <title>Nocardia macrotermitis sp. nov. and Nocardia aurantia sp. nov., isolated from the gut of the fungus growing-termite Macrotermes natalensis.</title>
        <authorList>
            <person name="Christine B."/>
            <person name="Rene B."/>
        </authorList>
    </citation>
    <scope>NUCLEOTIDE SEQUENCE [LARGE SCALE GENOMIC DNA]</scope>
    <source>
        <strain evidence="4 5">DSM 102126</strain>
    </source>
</reference>